<name>A0A7W8YPH4_9SPHI</name>
<dbReference type="PANTHER" id="PTHR43362:SF1">
    <property type="entry name" value="MANNITOL DEHYDROGENASE 2-RELATED"/>
    <property type="match status" value="1"/>
</dbReference>
<dbReference type="InterPro" id="IPR008927">
    <property type="entry name" value="6-PGluconate_DH-like_C_sf"/>
</dbReference>
<dbReference type="PROSITE" id="PS00974">
    <property type="entry name" value="MANNITOL_DHGENASE"/>
    <property type="match status" value="1"/>
</dbReference>
<dbReference type="PANTHER" id="PTHR43362">
    <property type="entry name" value="MANNITOL DEHYDROGENASE DSF1-RELATED"/>
    <property type="match status" value="1"/>
</dbReference>
<dbReference type="InterPro" id="IPR036291">
    <property type="entry name" value="NAD(P)-bd_dom_sf"/>
</dbReference>
<dbReference type="EC" id="1.1.1.67" evidence="6"/>
<feature type="domain" description="Mannitol dehydrogenase N-terminal" evidence="4">
    <location>
        <begin position="33"/>
        <end position="283"/>
    </location>
</feature>
<dbReference type="SUPFAM" id="SSF48179">
    <property type="entry name" value="6-phosphogluconate dehydrogenase C-terminal domain-like"/>
    <property type="match status" value="1"/>
</dbReference>
<dbReference type="RefSeq" id="WP_183865545.1">
    <property type="nucleotide sequence ID" value="NZ_JACHCF010000001.1"/>
</dbReference>
<comment type="similarity">
    <text evidence="3">Belongs to the mannitol dehydrogenase family. UxuB subfamily.</text>
</comment>
<dbReference type="PRINTS" id="PR00084">
    <property type="entry name" value="MTLDHDRGNASE"/>
</dbReference>
<evidence type="ECO:0000313" key="7">
    <source>
        <dbReference type="Proteomes" id="UP000537718"/>
    </source>
</evidence>
<dbReference type="Gene3D" id="3.40.50.720">
    <property type="entry name" value="NAD(P)-binding Rossmann-like Domain"/>
    <property type="match status" value="1"/>
</dbReference>
<dbReference type="InterPro" id="IPR013131">
    <property type="entry name" value="Mannitol_DH_N"/>
</dbReference>
<dbReference type="GO" id="GO:0050086">
    <property type="term" value="F:mannitol 2-dehydrogenase activity"/>
    <property type="evidence" value="ECO:0007669"/>
    <property type="project" value="UniProtKB-EC"/>
</dbReference>
<dbReference type="Proteomes" id="UP000537718">
    <property type="component" value="Unassembled WGS sequence"/>
</dbReference>
<dbReference type="EMBL" id="JACHCF010000001">
    <property type="protein sequence ID" value="MBB5619400.1"/>
    <property type="molecule type" value="Genomic_DNA"/>
</dbReference>
<gene>
    <name evidence="6" type="ORF">HDE69_000436</name>
</gene>
<evidence type="ECO:0000313" key="6">
    <source>
        <dbReference type="EMBL" id="MBB5619400.1"/>
    </source>
</evidence>
<comment type="caution">
    <text evidence="6">The sequence shown here is derived from an EMBL/GenBank/DDBJ whole genome shotgun (WGS) entry which is preliminary data.</text>
</comment>
<dbReference type="Pfam" id="PF08125">
    <property type="entry name" value="Mannitol_dh_C"/>
    <property type="match status" value="1"/>
</dbReference>
<evidence type="ECO:0000259" key="4">
    <source>
        <dbReference type="Pfam" id="PF01232"/>
    </source>
</evidence>
<dbReference type="GO" id="GO:0019594">
    <property type="term" value="P:mannitol metabolic process"/>
    <property type="evidence" value="ECO:0007669"/>
    <property type="project" value="InterPro"/>
</dbReference>
<protein>
    <submittedName>
        <fullName evidence="6">Mannitol 2-dehydrogenase</fullName>
        <ecNumber evidence="6">1.1.1.67</ecNumber>
    </submittedName>
</protein>
<dbReference type="Gene3D" id="1.10.1040.10">
    <property type="entry name" value="N-(1-d-carboxylethyl)-l-norvaline Dehydrogenase, domain 2"/>
    <property type="match status" value="1"/>
</dbReference>
<dbReference type="InterPro" id="IPR023027">
    <property type="entry name" value="Mannitol_DH_CS"/>
</dbReference>
<dbReference type="InterPro" id="IPR013328">
    <property type="entry name" value="6PGD_dom2"/>
</dbReference>
<dbReference type="InterPro" id="IPR000669">
    <property type="entry name" value="Mannitol_DH"/>
</dbReference>
<evidence type="ECO:0000259" key="5">
    <source>
        <dbReference type="Pfam" id="PF08125"/>
    </source>
</evidence>
<accession>A0A7W8YPH4</accession>
<evidence type="ECO:0000256" key="1">
    <source>
        <dbReference type="ARBA" id="ARBA00023002"/>
    </source>
</evidence>
<dbReference type="InterPro" id="IPR050988">
    <property type="entry name" value="Mannitol_DH/Oxidoreductase"/>
</dbReference>
<organism evidence="6 7">
    <name type="scientific">Pedobacter cryoconitis</name>
    <dbReference type="NCBI Taxonomy" id="188932"/>
    <lineage>
        <taxon>Bacteria</taxon>
        <taxon>Pseudomonadati</taxon>
        <taxon>Bacteroidota</taxon>
        <taxon>Sphingobacteriia</taxon>
        <taxon>Sphingobacteriales</taxon>
        <taxon>Sphingobacteriaceae</taxon>
        <taxon>Pedobacter</taxon>
    </lineage>
</organism>
<dbReference type="InterPro" id="IPR013118">
    <property type="entry name" value="Mannitol_DH_C"/>
</dbReference>
<proteinExistence type="inferred from homology"/>
<keyword evidence="1 6" id="KW-0560">Oxidoreductase</keyword>
<dbReference type="FunFam" id="3.40.50.720:FF:000129">
    <property type="entry name" value="D-mannonate oxidoreductase"/>
    <property type="match status" value="1"/>
</dbReference>
<evidence type="ECO:0000256" key="2">
    <source>
        <dbReference type="ARBA" id="ARBA00023027"/>
    </source>
</evidence>
<reference evidence="6 7" key="1">
    <citation type="submission" date="2020-08" db="EMBL/GenBank/DDBJ databases">
        <title>Genomic Encyclopedia of Type Strains, Phase IV (KMG-V): Genome sequencing to study the core and pangenomes of soil and plant-associated prokaryotes.</title>
        <authorList>
            <person name="Whitman W."/>
        </authorList>
    </citation>
    <scope>NUCLEOTIDE SEQUENCE [LARGE SCALE GENOMIC DNA]</scope>
    <source>
        <strain evidence="6 7">MP7CTX6</strain>
    </source>
</reference>
<evidence type="ECO:0000256" key="3">
    <source>
        <dbReference type="ARBA" id="ARBA00061451"/>
    </source>
</evidence>
<dbReference type="AlphaFoldDB" id="A0A7W8YPH4"/>
<keyword evidence="2" id="KW-0520">NAD</keyword>
<dbReference type="SUPFAM" id="SSF51735">
    <property type="entry name" value="NAD(P)-binding Rossmann-fold domains"/>
    <property type="match status" value="1"/>
</dbReference>
<dbReference type="Pfam" id="PF01232">
    <property type="entry name" value="Mannitol_dh"/>
    <property type="match status" value="1"/>
</dbReference>
<feature type="domain" description="Mannitol dehydrogenase C-terminal" evidence="5">
    <location>
        <begin position="292"/>
        <end position="466"/>
    </location>
</feature>
<sequence length="492" mass="55054">MEQKAIKLNAKNLSSLPKEVSVPAYDRSKVKTGIVHVGIGGFHRAHQAFYTDQLLAEHGVTDWGICGIALLDHDKRIYDTLVDQDGLYNLMITAADGTTHTKVIGSIVEYLFAPENPNAVIEKMADPDVKIITLTITEGGYNFNPATGKFMPENPAIQADIVNPEKPATIFGYLTQAIKRRKERGLKGITIQSCDNIQQNGAVAKEMLLAYITLAAPGLLNWVKENISFPNAMVDRITPVTSQEAIDLLDTQFGIADAWPVVCEPFCQWIIEDDFINGRPDWNLVGAQFVKDVHPYEKMKIRLVNGGHVALGFTGYLNGYTFVYETMADPVFFNFVKDFLDEEATPILDEVPGIDVEEYKKTLMQRFSNPYIKDQLTRIFSESSAKIPKFLMPTINDQLVKGVSLKRAALILAAWCHYLEKTAIKEVQDEMKQLLIKEATESIKGDPLAFLKIASIFGDIAEKEEFSFQYLLFLNGVRKEGVAKVINTIDQY</sequence>